<organism evidence="2 3">
    <name type="scientific">Tritrichomonas musculus</name>
    <dbReference type="NCBI Taxonomy" id="1915356"/>
    <lineage>
        <taxon>Eukaryota</taxon>
        <taxon>Metamonada</taxon>
        <taxon>Parabasalia</taxon>
        <taxon>Tritrichomonadida</taxon>
        <taxon>Tritrichomonadidae</taxon>
        <taxon>Tritrichomonas</taxon>
    </lineage>
</organism>
<name>A0ABR2KY38_9EUKA</name>
<proteinExistence type="predicted"/>
<accession>A0ABR2KY38</accession>
<dbReference type="Proteomes" id="UP001470230">
    <property type="component" value="Unassembled WGS sequence"/>
</dbReference>
<feature type="chain" id="PRO_5047403943" evidence="1">
    <location>
        <begin position="25"/>
        <end position="378"/>
    </location>
</feature>
<evidence type="ECO:0000313" key="3">
    <source>
        <dbReference type="Proteomes" id="UP001470230"/>
    </source>
</evidence>
<keyword evidence="1" id="KW-0732">Signal</keyword>
<reference evidence="2 3" key="1">
    <citation type="submission" date="2024-04" db="EMBL/GenBank/DDBJ databases">
        <title>Tritrichomonas musculus Genome.</title>
        <authorList>
            <person name="Alves-Ferreira E."/>
            <person name="Grigg M."/>
            <person name="Lorenzi H."/>
            <person name="Galac M."/>
        </authorList>
    </citation>
    <scope>NUCLEOTIDE SEQUENCE [LARGE SCALE GENOMIC DNA]</scope>
    <source>
        <strain evidence="2 3">EAF2021</strain>
    </source>
</reference>
<feature type="signal peptide" evidence="1">
    <location>
        <begin position="1"/>
        <end position="24"/>
    </location>
</feature>
<keyword evidence="3" id="KW-1185">Reference proteome</keyword>
<sequence length="378" mass="43994">MAKVHVSFSLNLWKLILHFYFSSSQRMEDYLSKVKCILEIDDSLRLTTREMQLSVFNRAISYYIEPEGFPWNHRFLSVFINQLNYYAPDRSNGFSKQRNSKNEEYIFIRLNSRNDSDLYIDIVISKSISVNVRKQFIADWIEENPKKSRIRKFCDLKLSNSSKALLTNTSLLYYSQLSFSYAFNSFAKSYARNIYAVYNKDNMQIYNYYAAFCDNAIYEHIDLKNLIETTQGFLKMLLSKHNNSKKKLDTMSIDSIKHYIMGGTYITPFASKLITSDIGSGVMLDTTWHLLQRYVVSVPTLIVANVGIPLGFTFALVEDTSIYRDFFETYQNTYGIKISDHIKIIESDQGKPLRSYIKSQGFQHLICLKHLLTSLGKT</sequence>
<protein>
    <submittedName>
        <fullName evidence="2">Uncharacterized protein</fullName>
    </submittedName>
</protein>
<dbReference type="EMBL" id="JAPFFF010000002">
    <property type="protein sequence ID" value="KAK8895731.1"/>
    <property type="molecule type" value="Genomic_DNA"/>
</dbReference>
<comment type="caution">
    <text evidence="2">The sequence shown here is derived from an EMBL/GenBank/DDBJ whole genome shotgun (WGS) entry which is preliminary data.</text>
</comment>
<evidence type="ECO:0000256" key="1">
    <source>
        <dbReference type="SAM" id="SignalP"/>
    </source>
</evidence>
<evidence type="ECO:0000313" key="2">
    <source>
        <dbReference type="EMBL" id="KAK8895731.1"/>
    </source>
</evidence>
<gene>
    <name evidence="2" type="ORF">M9Y10_013615</name>
</gene>